<dbReference type="Proteomes" id="UP001218188">
    <property type="component" value="Unassembled WGS sequence"/>
</dbReference>
<evidence type="ECO:0000313" key="5">
    <source>
        <dbReference type="EMBL" id="KAJ7032610.1"/>
    </source>
</evidence>
<dbReference type="InterPro" id="IPR019826">
    <property type="entry name" value="Carboxylesterase_B_AS"/>
</dbReference>
<dbReference type="SUPFAM" id="SSF53474">
    <property type="entry name" value="alpha/beta-Hydrolases"/>
    <property type="match status" value="1"/>
</dbReference>
<gene>
    <name evidence="5" type="ORF">C8F04DRAFT_1106699</name>
</gene>
<dbReference type="PROSITE" id="PS00941">
    <property type="entry name" value="CARBOXYLESTERASE_B_2"/>
    <property type="match status" value="1"/>
</dbReference>
<name>A0AAD6SS17_9AGAR</name>
<dbReference type="InterPro" id="IPR002018">
    <property type="entry name" value="CarbesteraseB"/>
</dbReference>
<comment type="similarity">
    <text evidence="1 3">Belongs to the type-B carboxylesterase/lipase family.</text>
</comment>
<evidence type="ECO:0000256" key="2">
    <source>
        <dbReference type="ARBA" id="ARBA00022801"/>
    </source>
</evidence>
<dbReference type="Pfam" id="PF00135">
    <property type="entry name" value="COesterase"/>
    <property type="match status" value="1"/>
</dbReference>
<dbReference type="PROSITE" id="PS00122">
    <property type="entry name" value="CARBOXYLESTERASE_B_1"/>
    <property type="match status" value="1"/>
</dbReference>
<organism evidence="5 6">
    <name type="scientific">Mycena alexandri</name>
    <dbReference type="NCBI Taxonomy" id="1745969"/>
    <lineage>
        <taxon>Eukaryota</taxon>
        <taxon>Fungi</taxon>
        <taxon>Dikarya</taxon>
        <taxon>Basidiomycota</taxon>
        <taxon>Agaricomycotina</taxon>
        <taxon>Agaricomycetes</taxon>
        <taxon>Agaricomycetidae</taxon>
        <taxon>Agaricales</taxon>
        <taxon>Marasmiineae</taxon>
        <taxon>Mycenaceae</taxon>
        <taxon>Mycena</taxon>
    </lineage>
</organism>
<evidence type="ECO:0000259" key="4">
    <source>
        <dbReference type="Pfam" id="PF00135"/>
    </source>
</evidence>
<comment type="caution">
    <text evidence="5">The sequence shown here is derived from an EMBL/GenBank/DDBJ whole genome shotgun (WGS) entry which is preliminary data.</text>
</comment>
<proteinExistence type="inferred from homology"/>
<evidence type="ECO:0000256" key="3">
    <source>
        <dbReference type="RuleBase" id="RU361235"/>
    </source>
</evidence>
<sequence>MRFPFPLAAVATVQASVSWAAFVSVNTTSGLLRGLETNGLLTFKGIRFAHPPTGPLRWEPPAPFTSTTLQNTGSFGPSCVQKFSVGAIYEQLFNTPPLPESEDCLFLNVWAPVPTEQKLPVLIWIYGGGLAFGAARDPEYDGASIASNKHIVVVSFNYRMNVFGFPGSADLPLDGNNLGFLDQELAFKWVQQNIACFGGDPQRVTIVGQSAGSLSVSAAISRHSSSSAPFRAAIMLSLAQVSTPPTPSFVLFDSLASALGCTQAPGATQLACLRKVPASAIRTFTNGPSSGFFGPRVDNLTFFSDPLQRIRTGLTARVPFIIGNTQDDGTLSSFNMTDLAAFLVTIFGSFPTADEVRSLYPSGLNDNAIISEAIRDFGNLCPAGLWAGAAVGAGVADVYRYTYGPIFADNQPFPNAGAWHSSELPEIFGTFNHSTATSSEVELSHTMQTLIANFVKDPSVPPAPHWPKYVPGNTTTTLARLAYEGNVALGNVVQVAESDSVDGPCDALWNQILDIRV</sequence>
<dbReference type="EMBL" id="JARJCM010000071">
    <property type="protein sequence ID" value="KAJ7032610.1"/>
    <property type="molecule type" value="Genomic_DNA"/>
</dbReference>
<evidence type="ECO:0000313" key="6">
    <source>
        <dbReference type="Proteomes" id="UP001218188"/>
    </source>
</evidence>
<dbReference type="InterPro" id="IPR050309">
    <property type="entry name" value="Type-B_Carboxylest/Lipase"/>
</dbReference>
<accession>A0AAD6SS17</accession>
<keyword evidence="3" id="KW-0732">Signal</keyword>
<dbReference type="InterPro" id="IPR019819">
    <property type="entry name" value="Carboxylesterase_B_CS"/>
</dbReference>
<feature type="chain" id="PRO_5041773946" description="Carboxylic ester hydrolase" evidence="3">
    <location>
        <begin position="21"/>
        <end position="517"/>
    </location>
</feature>
<dbReference type="PANTHER" id="PTHR11559">
    <property type="entry name" value="CARBOXYLESTERASE"/>
    <property type="match status" value="1"/>
</dbReference>
<keyword evidence="6" id="KW-1185">Reference proteome</keyword>
<dbReference type="EC" id="3.1.1.-" evidence="3"/>
<keyword evidence="2 3" id="KW-0378">Hydrolase</keyword>
<dbReference type="Gene3D" id="3.40.50.1820">
    <property type="entry name" value="alpha/beta hydrolase"/>
    <property type="match status" value="1"/>
</dbReference>
<feature type="signal peptide" evidence="3">
    <location>
        <begin position="1"/>
        <end position="20"/>
    </location>
</feature>
<reference evidence="5" key="1">
    <citation type="submission" date="2023-03" db="EMBL/GenBank/DDBJ databases">
        <title>Massive genome expansion in bonnet fungi (Mycena s.s.) driven by repeated elements and novel gene families across ecological guilds.</title>
        <authorList>
            <consortium name="Lawrence Berkeley National Laboratory"/>
            <person name="Harder C.B."/>
            <person name="Miyauchi S."/>
            <person name="Viragh M."/>
            <person name="Kuo A."/>
            <person name="Thoen E."/>
            <person name="Andreopoulos B."/>
            <person name="Lu D."/>
            <person name="Skrede I."/>
            <person name="Drula E."/>
            <person name="Henrissat B."/>
            <person name="Morin E."/>
            <person name="Kohler A."/>
            <person name="Barry K."/>
            <person name="LaButti K."/>
            <person name="Morin E."/>
            <person name="Salamov A."/>
            <person name="Lipzen A."/>
            <person name="Mereny Z."/>
            <person name="Hegedus B."/>
            <person name="Baldrian P."/>
            <person name="Stursova M."/>
            <person name="Weitz H."/>
            <person name="Taylor A."/>
            <person name="Grigoriev I.V."/>
            <person name="Nagy L.G."/>
            <person name="Martin F."/>
            <person name="Kauserud H."/>
        </authorList>
    </citation>
    <scope>NUCLEOTIDE SEQUENCE</scope>
    <source>
        <strain evidence="5">CBHHK200</strain>
    </source>
</reference>
<dbReference type="InterPro" id="IPR029058">
    <property type="entry name" value="AB_hydrolase_fold"/>
</dbReference>
<evidence type="ECO:0000256" key="1">
    <source>
        <dbReference type="ARBA" id="ARBA00005964"/>
    </source>
</evidence>
<feature type="domain" description="Carboxylesterase type B" evidence="4">
    <location>
        <begin position="24"/>
        <end position="343"/>
    </location>
</feature>
<protein>
    <recommendedName>
        <fullName evidence="3">Carboxylic ester hydrolase</fullName>
        <ecNumber evidence="3">3.1.1.-</ecNumber>
    </recommendedName>
</protein>
<dbReference type="GO" id="GO:0016787">
    <property type="term" value="F:hydrolase activity"/>
    <property type="evidence" value="ECO:0007669"/>
    <property type="project" value="UniProtKB-KW"/>
</dbReference>
<dbReference type="AlphaFoldDB" id="A0AAD6SS17"/>